<evidence type="ECO:0000313" key="1">
    <source>
        <dbReference type="EMBL" id="OKL52542.1"/>
    </source>
</evidence>
<evidence type="ECO:0000313" key="2">
    <source>
        <dbReference type="Proteomes" id="UP000185628"/>
    </source>
</evidence>
<proteinExistence type="predicted"/>
<comment type="caution">
    <text evidence="1">The sequence shown here is derived from an EMBL/GenBank/DDBJ whole genome shotgun (WGS) entry which is preliminary data.</text>
</comment>
<dbReference type="InterPro" id="IPR009057">
    <property type="entry name" value="Homeodomain-like_sf"/>
</dbReference>
<evidence type="ECO:0008006" key="3">
    <source>
        <dbReference type="Google" id="ProtNLM"/>
    </source>
</evidence>
<feature type="non-terminal residue" evidence="1">
    <location>
        <position position="1"/>
    </location>
</feature>
<reference evidence="2" key="1">
    <citation type="submission" date="2016-12" db="EMBL/GenBank/DDBJ databases">
        <authorList>
            <person name="Meng X."/>
        </authorList>
    </citation>
    <scope>NUCLEOTIDE SEQUENCE [LARGE SCALE GENOMIC DNA]</scope>
    <source>
        <strain evidence="2">DSM 19116</strain>
    </source>
</reference>
<name>A0A1Q5PYJ9_9ACTO</name>
<protein>
    <recommendedName>
        <fullName evidence="3">Helix-turn-helix domain-containing protein</fullName>
    </recommendedName>
</protein>
<dbReference type="RefSeq" id="WP_222842966.1">
    <property type="nucleotide sequence ID" value="NZ_MQVR01000135.1"/>
</dbReference>
<dbReference type="Proteomes" id="UP000185628">
    <property type="component" value="Unassembled WGS sequence"/>
</dbReference>
<dbReference type="AlphaFoldDB" id="A0A1Q5PYJ9"/>
<dbReference type="SUPFAM" id="SSF46689">
    <property type="entry name" value="Homeodomain-like"/>
    <property type="match status" value="1"/>
</dbReference>
<sequence>LTVLRWHAHHPFSIDLQIETVLDSSKPTADPDTLRRAGFDLTVKAKRPALGMEQKAEARRLFDGGSTRRELMEMHGVSESTISRALRR</sequence>
<dbReference type="EMBL" id="MQVR01000135">
    <property type="protein sequence ID" value="OKL52542.1"/>
    <property type="molecule type" value="Genomic_DNA"/>
</dbReference>
<gene>
    <name evidence="1" type="ORF">BSZ39_12535</name>
</gene>
<dbReference type="Gene3D" id="1.10.10.60">
    <property type="entry name" value="Homeodomain-like"/>
    <property type="match status" value="1"/>
</dbReference>
<keyword evidence="2" id="KW-1185">Reference proteome</keyword>
<organism evidence="1 2">
    <name type="scientific">Bowdeniella nasicola</name>
    <dbReference type="NCBI Taxonomy" id="208480"/>
    <lineage>
        <taxon>Bacteria</taxon>
        <taxon>Bacillati</taxon>
        <taxon>Actinomycetota</taxon>
        <taxon>Actinomycetes</taxon>
        <taxon>Actinomycetales</taxon>
        <taxon>Actinomycetaceae</taxon>
        <taxon>Bowdeniella</taxon>
    </lineage>
</organism>
<accession>A0A1Q5PYJ9</accession>